<feature type="compositionally biased region" description="Basic and acidic residues" evidence="3">
    <location>
        <begin position="474"/>
        <end position="485"/>
    </location>
</feature>
<evidence type="ECO:0000256" key="2">
    <source>
        <dbReference type="PROSITE-ProRule" id="PRU00317"/>
    </source>
</evidence>
<dbReference type="GO" id="GO:0000472">
    <property type="term" value="P:endonucleolytic cleavage to generate mature 5'-end of SSU-rRNA from (SSU-rRNA, 5.8S rRNA, LSU-rRNA)"/>
    <property type="evidence" value="ECO:0007669"/>
    <property type="project" value="TreeGrafter"/>
</dbReference>
<dbReference type="InterPro" id="IPR001313">
    <property type="entry name" value="Pumilio_RNA-bd_rpt"/>
</dbReference>
<comment type="caution">
    <text evidence="4">The sequence shown here is derived from an EMBL/GenBank/DDBJ whole genome shotgun (WGS) entry which is preliminary data.</text>
</comment>
<dbReference type="InterPro" id="IPR016024">
    <property type="entry name" value="ARM-type_fold"/>
</dbReference>
<dbReference type="GO" id="GO:0030686">
    <property type="term" value="C:90S preribosome"/>
    <property type="evidence" value="ECO:0007669"/>
    <property type="project" value="TreeGrafter"/>
</dbReference>
<dbReference type="SUPFAM" id="SSF48371">
    <property type="entry name" value="ARM repeat"/>
    <property type="match status" value="1"/>
</dbReference>
<dbReference type="Proteomes" id="UP000271974">
    <property type="component" value="Unassembled WGS sequence"/>
</dbReference>
<feature type="repeat" description="Pumilio" evidence="2">
    <location>
        <begin position="126"/>
        <end position="161"/>
    </location>
</feature>
<dbReference type="GO" id="GO:0005730">
    <property type="term" value="C:nucleolus"/>
    <property type="evidence" value="ECO:0007669"/>
    <property type="project" value="TreeGrafter"/>
</dbReference>
<proteinExistence type="predicted"/>
<name>A0A3S1BRW4_ELYCH</name>
<dbReference type="PANTHER" id="PTHR13102:SF0">
    <property type="entry name" value="NUCLEOLAR PROTEIN 9"/>
    <property type="match status" value="1"/>
</dbReference>
<dbReference type="OrthoDB" id="9987665at2759"/>
<reference evidence="4 5" key="1">
    <citation type="submission" date="2019-01" db="EMBL/GenBank/DDBJ databases">
        <title>A draft genome assembly of the solar-powered sea slug Elysia chlorotica.</title>
        <authorList>
            <person name="Cai H."/>
            <person name="Li Q."/>
            <person name="Fang X."/>
            <person name="Li J."/>
            <person name="Curtis N.E."/>
            <person name="Altenburger A."/>
            <person name="Shibata T."/>
            <person name="Feng M."/>
            <person name="Maeda T."/>
            <person name="Schwartz J.A."/>
            <person name="Shigenobu S."/>
            <person name="Lundholm N."/>
            <person name="Nishiyama T."/>
            <person name="Yang H."/>
            <person name="Hasebe M."/>
            <person name="Li S."/>
            <person name="Pierce S.K."/>
            <person name="Wang J."/>
        </authorList>
    </citation>
    <scope>NUCLEOTIDE SEQUENCE [LARGE SCALE GENOMIC DNA]</scope>
    <source>
        <strain evidence="4">EC2010</strain>
        <tissue evidence="4">Whole organism of an adult</tissue>
    </source>
</reference>
<feature type="region of interest" description="Disordered" evidence="3">
    <location>
        <begin position="444"/>
        <end position="614"/>
    </location>
</feature>
<protein>
    <recommendedName>
        <fullName evidence="6">Nucleolar protein 9</fullName>
    </recommendedName>
</protein>
<keyword evidence="1" id="KW-0677">Repeat</keyword>
<dbReference type="PROSITE" id="PS50302">
    <property type="entry name" value="PUM"/>
    <property type="match status" value="2"/>
</dbReference>
<evidence type="ECO:0000256" key="1">
    <source>
        <dbReference type="ARBA" id="ARBA00022737"/>
    </source>
</evidence>
<feature type="compositionally biased region" description="Basic and acidic residues" evidence="3">
    <location>
        <begin position="595"/>
        <end position="605"/>
    </location>
</feature>
<dbReference type="SMART" id="SM00025">
    <property type="entry name" value="Pumilio"/>
    <property type="match status" value="4"/>
</dbReference>
<sequence length="614" mass="70624">MTHTYGSHVLRTFLEALGGVHVKDEVVRSRASRGQRRDNENKTQCQKIMSKTFTTAFLPSFKVISEKLIRLCNFEDHLADQNFCPVLQTLMLILHKTEPHKYQDLVNTITEKARLFHHNEDAGVDDVSNRLPDIVQNEVGSYLVELLLSLATETQFQELYYNMFKKRIIYFAVHPIANYVLQKMLSCVGQSKMMEEMLTDIKPYLEDILAVNHIGIVTKLASACRRTETGQEEFLQALMGAFHCADPEDRQKKIVPLLASLQTYEVFYTSSEKDSEETSEEKNVSPAPLLKDVNIHGSLMLQELLQFKRTQIVASSLVSLSPPEVVSLCCDRCGSHLMDMFFTSRTVLEKNKVVMLKKLQGSFINIACNRNGSRCLENIWKTCALKQKIHIAEDLSKSQERLEGDQWGRFLYRNFALGKFSQRRKEWVDVQTASSKKKQLIKDILEGKASSRKKKRNKNEEMEILPQVTSQDTSELHANEKRKSAELVQQRTDGRATEALSDKEIHIHTLADEESTSQAKGHSKKRKRKKEKKRVVRENDNIETKNLKDEIEDEIKKTVDTDEESTEQKGNKSTKMKKKQKVFTDLEESQTVESSKSKHNCDETVKKKKKKKKE</sequence>
<dbReference type="InterPro" id="IPR040000">
    <property type="entry name" value="NOP9"/>
</dbReference>
<dbReference type="AlphaFoldDB" id="A0A3S1BRW4"/>
<feature type="compositionally biased region" description="Basic and acidic residues" evidence="3">
    <location>
        <begin position="536"/>
        <end position="570"/>
    </location>
</feature>
<dbReference type="STRING" id="188477.A0A3S1BRW4"/>
<dbReference type="GO" id="GO:0003723">
    <property type="term" value="F:RNA binding"/>
    <property type="evidence" value="ECO:0007669"/>
    <property type="project" value="InterPro"/>
</dbReference>
<evidence type="ECO:0000256" key="3">
    <source>
        <dbReference type="SAM" id="MobiDB-lite"/>
    </source>
</evidence>
<dbReference type="GO" id="GO:0000056">
    <property type="term" value="P:ribosomal small subunit export from nucleus"/>
    <property type="evidence" value="ECO:0007669"/>
    <property type="project" value="TreeGrafter"/>
</dbReference>
<dbReference type="PANTHER" id="PTHR13102">
    <property type="entry name" value="NUCLEOLAR PROTEIN 9"/>
    <property type="match status" value="1"/>
</dbReference>
<feature type="compositionally biased region" description="Basic residues" evidence="3">
    <location>
        <begin position="572"/>
        <end position="581"/>
    </location>
</feature>
<dbReference type="GO" id="GO:0030688">
    <property type="term" value="C:preribosome, small subunit precursor"/>
    <property type="evidence" value="ECO:0007669"/>
    <property type="project" value="TreeGrafter"/>
</dbReference>
<dbReference type="GO" id="GO:0000480">
    <property type="term" value="P:endonucleolytic cleavage in 5'-ETS of tricistronic rRNA transcript (SSU-rRNA, 5.8S rRNA, LSU-rRNA)"/>
    <property type="evidence" value="ECO:0007669"/>
    <property type="project" value="TreeGrafter"/>
</dbReference>
<feature type="repeat" description="Pumilio" evidence="2">
    <location>
        <begin position="162"/>
        <end position="199"/>
    </location>
</feature>
<dbReference type="Gene3D" id="1.25.10.10">
    <property type="entry name" value="Leucine-rich Repeat Variant"/>
    <property type="match status" value="2"/>
</dbReference>
<evidence type="ECO:0008006" key="6">
    <source>
        <dbReference type="Google" id="ProtNLM"/>
    </source>
</evidence>
<dbReference type="EMBL" id="RQTK01000936">
    <property type="protein sequence ID" value="RUS73446.1"/>
    <property type="molecule type" value="Genomic_DNA"/>
</dbReference>
<accession>A0A3S1BRW4</accession>
<feature type="compositionally biased region" description="Basic and acidic residues" evidence="3">
    <location>
        <begin position="492"/>
        <end position="511"/>
    </location>
</feature>
<evidence type="ECO:0000313" key="5">
    <source>
        <dbReference type="Proteomes" id="UP000271974"/>
    </source>
</evidence>
<keyword evidence="5" id="KW-1185">Reference proteome</keyword>
<evidence type="ECO:0000313" key="4">
    <source>
        <dbReference type="EMBL" id="RUS73446.1"/>
    </source>
</evidence>
<gene>
    <name evidence="4" type="ORF">EGW08_018802</name>
</gene>
<dbReference type="GO" id="GO:0000447">
    <property type="term" value="P:endonucleolytic cleavage in ITS1 to separate SSU-rRNA from 5.8S rRNA and LSU-rRNA from tricistronic rRNA transcript (SSU-rRNA, 5.8S rRNA, LSU-rRNA)"/>
    <property type="evidence" value="ECO:0007669"/>
    <property type="project" value="TreeGrafter"/>
</dbReference>
<dbReference type="Pfam" id="PF22493">
    <property type="entry name" value="PUF_NOP9"/>
    <property type="match status" value="1"/>
</dbReference>
<organism evidence="4 5">
    <name type="scientific">Elysia chlorotica</name>
    <name type="common">Eastern emerald elysia</name>
    <name type="synonym">Sea slug</name>
    <dbReference type="NCBI Taxonomy" id="188477"/>
    <lineage>
        <taxon>Eukaryota</taxon>
        <taxon>Metazoa</taxon>
        <taxon>Spiralia</taxon>
        <taxon>Lophotrochozoa</taxon>
        <taxon>Mollusca</taxon>
        <taxon>Gastropoda</taxon>
        <taxon>Heterobranchia</taxon>
        <taxon>Euthyneura</taxon>
        <taxon>Panpulmonata</taxon>
        <taxon>Sacoglossa</taxon>
        <taxon>Placobranchoidea</taxon>
        <taxon>Plakobranchidae</taxon>
        <taxon>Elysia</taxon>
    </lineage>
</organism>
<feature type="compositionally biased region" description="Basic residues" evidence="3">
    <location>
        <begin position="521"/>
        <end position="535"/>
    </location>
</feature>
<dbReference type="InterPro" id="IPR011989">
    <property type="entry name" value="ARM-like"/>
</dbReference>